<dbReference type="SUPFAM" id="SSF55874">
    <property type="entry name" value="ATPase domain of HSP90 chaperone/DNA topoisomerase II/histidine kinase"/>
    <property type="match status" value="1"/>
</dbReference>
<dbReference type="GO" id="GO:0005524">
    <property type="term" value="F:ATP binding"/>
    <property type="evidence" value="ECO:0007669"/>
    <property type="project" value="UniProtKB-KW"/>
</dbReference>
<accession>A0A6L9QF65</accession>
<dbReference type="EMBL" id="JAAGLI010000402">
    <property type="protein sequence ID" value="NEA24110.1"/>
    <property type="molecule type" value="Genomic_DNA"/>
</dbReference>
<dbReference type="InterPro" id="IPR050267">
    <property type="entry name" value="Anti-sigma-factor_SerPK"/>
</dbReference>
<evidence type="ECO:0000259" key="2">
    <source>
        <dbReference type="Pfam" id="PF13581"/>
    </source>
</evidence>
<dbReference type="InterPro" id="IPR003594">
    <property type="entry name" value="HATPase_dom"/>
</dbReference>
<keyword evidence="3" id="KW-0547">Nucleotide-binding</keyword>
<dbReference type="AlphaFoldDB" id="A0A6L9QF65"/>
<keyword evidence="1" id="KW-0418">Kinase</keyword>
<keyword evidence="1" id="KW-0808">Transferase</keyword>
<name>A0A6L9QF65_9ACTN</name>
<dbReference type="GO" id="GO:0004674">
    <property type="term" value="F:protein serine/threonine kinase activity"/>
    <property type="evidence" value="ECO:0007669"/>
    <property type="project" value="UniProtKB-KW"/>
</dbReference>
<sequence>MTVPTAKFDALLLPGMDRAPGHARRWLRDVLGDHPALDDASLCMSELITNAVRYTKSGKGGQIRVEVSYSDELVRIEVIDDGGSATVPHLATVDEMDVCGRGLRIVAFMAGDWGVTQRAGGHAVWFEMTRT</sequence>
<keyword evidence="3" id="KW-0067">ATP-binding</keyword>
<proteinExistence type="predicted"/>
<evidence type="ECO:0000313" key="4">
    <source>
        <dbReference type="Proteomes" id="UP000475532"/>
    </source>
</evidence>
<dbReference type="Proteomes" id="UP000475532">
    <property type="component" value="Unassembled WGS sequence"/>
</dbReference>
<feature type="domain" description="Histidine kinase/HSP90-like ATPase" evidence="2">
    <location>
        <begin position="23"/>
        <end position="126"/>
    </location>
</feature>
<gene>
    <name evidence="3" type="ORF">G3I70_16670</name>
</gene>
<dbReference type="Pfam" id="PF13581">
    <property type="entry name" value="HATPase_c_2"/>
    <property type="match status" value="1"/>
</dbReference>
<dbReference type="PANTHER" id="PTHR35526">
    <property type="entry name" value="ANTI-SIGMA-F FACTOR RSBW-RELATED"/>
    <property type="match status" value="1"/>
</dbReference>
<keyword evidence="1" id="KW-0723">Serine/threonine-protein kinase</keyword>
<dbReference type="InterPro" id="IPR036890">
    <property type="entry name" value="HATPase_C_sf"/>
</dbReference>
<dbReference type="PANTHER" id="PTHR35526:SF3">
    <property type="entry name" value="ANTI-SIGMA-F FACTOR RSBW"/>
    <property type="match status" value="1"/>
</dbReference>
<dbReference type="RefSeq" id="WP_163057060.1">
    <property type="nucleotide sequence ID" value="NZ_JAAGLI010000402.1"/>
</dbReference>
<evidence type="ECO:0000313" key="3">
    <source>
        <dbReference type="EMBL" id="NEA24110.1"/>
    </source>
</evidence>
<reference evidence="3 4" key="1">
    <citation type="submission" date="2020-01" db="EMBL/GenBank/DDBJ databases">
        <title>Insect and environment-associated Actinomycetes.</title>
        <authorList>
            <person name="Currrie C."/>
            <person name="Chevrette M."/>
            <person name="Carlson C."/>
            <person name="Stubbendieck R."/>
            <person name="Wendt-Pienkowski E."/>
        </authorList>
    </citation>
    <scope>NUCLEOTIDE SEQUENCE [LARGE SCALE GENOMIC DNA]</scope>
    <source>
        <strain evidence="3 4">SID10258</strain>
    </source>
</reference>
<comment type="caution">
    <text evidence="3">The sequence shown here is derived from an EMBL/GenBank/DDBJ whole genome shotgun (WGS) entry which is preliminary data.</text>
</comment>
<organism evidence="3 4">
    <name type="scientific">Actinomadura bangladeshensis</name>
    <dbReference type="NCBI Taxonomy" id="453573"/>
    <lineage>
        <taxon>Bacteria</taxon>
        <taxon>Bacillati</taxon>
        <taxon>Actinomycetota</taxon>
        <taxon>Actinomycetes</taxon>
        <taxon>Streptosporangiales</taxon>
        <taxon>Thermomonosporaceae</taxon>
        <taxon>Actinomadura</taxon>
    </lineage>
</organism>
<protein>
    <submittedName>
        <fullName evidence="3">ATP-binding protein</fullName>
    </submittedName>
</protein>
<evidence type="ECO:0000256" key="1">
    <source>
        <dbReference type="ARBA" id="ARBA00022527"/>
    </source>
</evidence>
<dbReference type="Gene3D" id="3.30.565.10">
    <property type="entry name" value="Histidine kinase-like ATPase, C-terminal domain"/>
    <property type="match status" value="1"/>
</dbReference>
<dbReference type="CDD" id="cd16936">
    <property type="entry name" value="HATPase_RsbW-like"/>
    <property type="match status" value="1"/>
</dbReference>